<feature type="domain" description="NmrA-like" evidence="4">
    <location>
        <begin position="3"/>
        <end position="249"/>
    </location>
</feature>
<dbReference type="Gene3D" id="3.90.25.10">
    <property type="entry name" value="UDP-galactose 4-epimerase, domain 1"/>
    <property type="match status" value="1"/>
</dbReference>
<dbReference type="PANTHER" id="PTHR42748">
    <property type="entry name" value="NITROGEN METABOLITE REPRESSION PROTEIN NMRA FAMILY MEMBER"/>
    <property type="match status" value="1"/>
</dbReference>
<dbReference type="GO" id="GO:0005634">
    <property type="term" value="C:nucleus"/>
    <property type="evidence" value="ECO:0007669"/>
    <property type="project" value="TreeGrafter"/>
</dbReference>
<accession>A0A167KLL1</accession>
<dbReference type="InterPro" id="IPR051164">
    <property type="entry name" value="NmrA-like_oxidored"/>
</dbReference>
<dbReference type="EMBL" id="KV417293">
    <property type="protein sequence ID" value="KZO94771.1"/>
    <property type="molecule type" value="Genomic_DNA"/>
</dbReference>
<protein>
    <submittedName>
        <fullName evidence="5">NAD(P)-binding protein</fullName>
    </submittedName>
</protein>
<keyword evidence="6" id="KW-1185">Reference proteome</keyword>
<dbReference type="GO" id="GO:0016491">
    <property type="term" value="F:oxidoreductase activity"/>
    <property type="evidence" value="ECO:0007669"/>
    <property type="project" value="UniProtKB-KW"/>
</dbReference>
<dbReference type="OrthoDB" id="9997102at2759"/>
<dbReference type="SUPFAM" id="SSF51735">
    <property type="entry name" value="NAD(P)-binding Rossmann-fold domains"/>
    <property type="match status" value="1"/>
</dbReference>
<dbReference type="Pfam" id="PF05368">
    <property type="entry name" value="NmrA"/>
    <property type="match status" value="1"/>
</dbReference>
<evidence type="ECO:0000313" key="6">
    <source>
        <dbReference type="Proteomes" id="UP000076738"/>
    </source>
</evidence>
<keyword evidence="2" id="KW-0521">NADP</keyword>
<evidence type="ECO:0000256" key="1">
    <source>
        <dbReference type="ARBA" id="ARBA00006328"/>
    </source>
</evidence>
<dbReference type="PANTHER" id="PTHR42748:SF30">
    <property type="entry name" value="NMRA-LIKE DOMAIN-CONTAINING PROTEIN"/>
    <property type="match status" value="1"/>
</dbReference>
<comment type="similarity">
    <text evidence="1">Belongs to the NmrA-type oxidoreductase family.</text>
</comment>
<reference evidence="5 6" key="1">
    <citation type="journal article" date="2016" name="Mol. Biol. Evol.">
        <title>Comparative Genomics of Early-Diverging Mushroom-Forming Fungi Provides Insights into the Origins of Lignocellulose Decay Capabilities.</title>
        <authorList>
            <person name="Nagy L.G."/>
            <person name="Riley R."/>
            <person name="Tritt A."/>
            <person name="Adam C."/>
            <person name="Daum C."/>
            <person name="Floudas D."/>
            <person name="Sun H."/>
            <person name="Yadav J.S."/>
            <person name="Pangilinan J."/>
            <person name="Larsson K.H."/>
            <person name="Matsuura K."/>
            <person name="Barry K."/>
            <person name="Labutti K."/>
            <person name="Kuo R."/>
            <person name="Ohm R.A."/>
            <person name="Bhattacharya S.S."/>
            <person name="Shirouzu T."/>
            <person name="Yoshinaga Y."/>
            <person name="Martin F.M."/>
            <person name="Grigoriev I.V."/>
            <person name="Hibbett D.S."/>
        </authorList>
    </citation>
    <scope>NUCLEOTIDE SEQUENCE [LARGE SCALE GENOMIC DNA]</scope>
    <source>
        <strain evidence="5 6">TUFC12733</strain>
    </source>
</reference>
<evidence type="ECO:0000313" key="5">
    <source>
        <dbReference type="EMBL" id="KZO94771.1"/>
    </source>
</evidence>
<proteinExistence type="inferred from homology"/>
<dbReference type="Proteomes" id="UP000076738">
    <property type="component" value="Unassembled WGS sequence"/>
</dbReference>
<name>A0A167KLL1_CALVF</name>
<sequence>MSQKLVVVAGATGQQGGSVVDALLAHGGYAVRGLTRNTSSPASQALTGRGVEMVSASLMDKSSLVSAFKGAYAVYGVTIPMTEDSETDMGKNMVDACLANHVPLFIWSSLPDPSEVGNGEGMKIRLMAEKAAVDKYIKVVGQPTVTFWTGFFTENMLGQKQLIRAPGSDGNTWEIHFPVLESHDRQPSSYITKDVGLAVAAVVDHWEDPVYKERLTKEPIILCSYVITGDEMVKTVARITGKEIKYHIRAVSDDPAIAATLKSFAEYWCRREIPAPVLKELGVQFHTLDEFVREKVVPFMSVQESSS</sequence>
<evidence type="ECO:0000259" key="4">
    <source>
        <dbReference type="Pfam" id="PF05368"/>
    </source>
</evidence>
<evidence type="ECO:0000256" key="2">
    <source>
        <dbReference type="ARBA" id="ARBA00022857"/>
    </source>
</evidence>
<dbReference type="InterPro" id="IPR036291">
    <property type="entry name" value="NAD(P)-bd_dom_sf"/>
</dbReference>
<dbReference type="InterPro" id="IPR008030">
    <property type="entry name" value="NmrA-like"/>
</dbReference>
<gene>
    <name evidence="5" type="ORF">CALVIDRAFT_200528</name>
</gene>
<evidence type="ECO:0000256" key="3">
    <source>
        <dbReference type="ARBA" id="ARBA00023002"/>
    </source>
</evidence>
<organism evidence="5 6">
    <name type="scientific">Calocera viscosa (strain TUFC12733)</name>
    <dbReference type="NCBI Taxonomy" id="1330018"/>
    <lineage>
        <taxon>Eukaryota</taxon>
        <taxon>Fungi</taxon>
        <taxon>Dikarya</taxon>
        <taxon>Basidiomycota</taxon>
        <taxon>Agaricomycotina</taxon>
        <taxon>Dacrymycetes</taxon>
        <taxon>Dacrymycetales</taxon>
        <taxon>Dacrymycetaceae</taxon>
        <taxon>Calocera</taxon>
    </lineage>
</organism>
<keyword evidence="3" id="KW-0560">Oxidoreductase</keyword>
<dbReference type="STRING" id="1330018.A0A167KLL1"/>
<dbReference type="AlphaFoldDB" id="A0A167KLL1"/>
<dbReference type="Gene3D" id="3.40.50.720">
    <property type="entry name" value="NAD(P)-binding Rossmann-like Domain"/>
    <property type="match status" value="1"/>
</dbReference>